<evidence type="ECO:0000313" key="5">
    <source>
        <dbReference type="EMBL" id="QEA53070.1"/>
    </source>
</evidence>
<dbReference type="InterPro" id="IPR050288">
    <property type="entry name" value="Cellulose_deg_GH3"/>
</dbReference>
<dbReference type="PANTHER" id="PTHR42715">
    <property type="entry name" value="BETA-GLUCOSIDASE"/>
    <property type="match status" value="1"/>
</dbReference>
<evidence type="ECO:0000256" key="2">
    <source>
        <dbReference type="ARBA" id="ARBA00022801"/>
    </source>
</evidence>
<protein>
    <submittedName>
        <fullName evidence="5">Beta-glucosidase</fullName>
    </submittedName>
</protein>
<dbReference type="InterPro" id="IPR036962">
    <property type="entry name" value="Glyco_hydro_3_N_sf"/>
</dbReference>
<dbReference type="Gene3D" id="3.20.20.300">
    <property type="entry name" value="Glycoside hydrolase, family 3, N-terminal domain"/>
    <property type="match status" value="1"/>
</dbReference>
<dbReference type="Pfam" id="PF00933">
    <property type="entry name" value="Glyco_hydro_3"/>
    <property type="match status" value="1"/>
</dbReference>
<keyword evidence="3" id="KW-0472">Membrane</keyword>
<proteinExistence type="inferred from homology"/>
<dbReference type="RefSeq" id="WP_146989231.1">
    <property type="nucleotide sequence ID" value="NZ_CP042392.1"/>
</dbReference>
<evidence type="ECO:0000256" key="3">
    <source>
        <dbReference type="SAM" id="Phobius"/>
    </source>
</evidence>
<reference evidence="5 6" key="1">
    <citation type="submission" date="2019-06" db="EMBL/GenBank/DDBJ databases">
        <title>Genome analyses of bacteria isolated from kimchi.</title>
        <authorList>
            <person name="Lee S."/>
            <person name="Ahn S."/>
            <person name="Roh S."/>
        </authorList>
    </citation>
    <scope>NUCLEOTIDE SEQUENCE [LARGE SCALE GENOMIC DNA]</scope>
    <source>
        <strain evidence="5 6">CBA3616</strain>
    </source>
</reference>
<dbReference type="GO" id="GO:0005975">
    <property type="term" value="P:carbohydrate metabolic process"/>
    <property type="evidence" value="ECO:0007669"/>
    <property type="project" value="InterPro"/>
</dbReference>
<dbReference type="PRINTS" id="PR00133">
    <property type="entry name" value="GLHYDRLASE3"/>
</dbReference>
<accession>A0A5B8TFL3</accession>
<dbReference type="Pfam" id="PF14310">
    <property type="entry name" value="Fn3-like"/>
    <property type="match status" value="1"/>
</dbReference>
<name>A0A5B8TFL3_9LACO</name>
<dbReference type="SUPFAM" id="SSF52279">
    <property type="entry name" value="Beta-D-glucan exohydrolase, C-terminal domain"/>
    <property type="match status" value="1"/>
</dbReference>
<dbReference type="EMBL" id="CP042392">
    <property type="protein sequence ID" value="QEA53070.1"/>
    <property type="molecule type" value="Genomic_DNA"/>
</dbReference>
<feature type="transmembrane region" description="Helical" evidence="3">
    <location>
        <begin position="983"/>
        <end position="1004"/>
    </location>
</feature>
<dbReference type="InterPro" id="IPR013783">
    <property type="entry name" value="Ig-like_fold"/>
</dbReference>
<evidence type="ECO:0000313" key="6">
    <source>
        <dbReference type="Proteomes" id="UP000321772"/>
    </source>
</evidence>
<dbReference type="Gene3D" id="2.60.40.10">
    <property type="entry name" value="Immunoglobulins"/>
    <property type="match status" value="1"/>
</dbReference>
<sequence length="1013" mass="112616">MGKKRFKKAKRPQSMLKKIIKTFFSVVAVILMLGVVYKLHTTQVQGLVKMGTNFIGYKQSFNNSATSTKKINKNYYKSDYSKKEMKSKEKNLSNNISDEGTILLKNSDNLMPFKKGTKFSFISANSVPHSASGITSLFSGKSLKDSFTNAGFQVNSKLWSFYSKGAGKNYGLATGSVNFGDAEDFSINEAPLSALKKNKKTLDSIKNTVPVFVLKRVAGEGRDMPRSMANEAKTNVDKKKSYLEPDSTELTIIKYLNDHYKNVVVLVNANAAINLDWLKAYPNIKSVVYAPTISNSLGKIFSGKINPSARTVDTFAVNASESPAAQNVGDYQYYTADNKKTKYNYVSYAEGIYVGYRYYETRYEDSVLKQGNAGQYNYNNQVVYPFGYGLSYTKFDWKNYQTKEYKDGFRIQVDITNTGKKSGKDVLQVYSQSPYTDYDKKYQVEKPSVQLAGYQKTKQLKPGETQRVSCYVFKDQLKSYDANKAKTYILEAGKYYLTAAQNAHVAVNNILSVKGKTSSDGMTASGNSNFVSSWAPSVSSNTVTKLNTDSKTGAKITNQFSDAKGDVSYLTRNNWVGTFPKRDGSISNQKSTWGNEVNGTSKNGTPISYTWKKTASKALLQKLSSTDADAPKIDTSKVRLKYSQKNGLSLIDLRGKKYSDPQWNKLLDQISPKEYQKMIDYSGYGIDAIKSVNKPYTSEADSASGLIYGGTGMTYPNSITMAQTWNTSLAKNLGNMIGNEANIGGASGWYAPSMNIHRTPFTGRNGEYFSEDGYLSGRVASLEVKGAAEKGVYSFIKHFALNDQENHRGDRNGQYGLATWSNEQAIRELYLKPFEMSVKVGKVAVPYYTKQNGKLVKKTSYINASTGVMTAFNRIGANWAGGYYPLLTNVLRNEWGFKGMVMTDNANTSKYMDSNQMIKAGGDVKLINAKDLTDFKFDKNNKAQYYYARQAAHNVLYTTANSKAMNGALPGAKLKVGIQTLNLIINIVTVLFVALSALLIYFTVKRFKKPKQI</sequence>
<dbReference type="Gene3D" id="3.40.50.1700">
    <property type="entry name" value="Glycoside hydrolase family 3 C-terminal domain"/>
    <property type="match status" value="1"/>
</dbReference>
<evidence type="ECO:0000256" key="1">
    <source>
        <dbReference type="ARBA" id="ARBA00005336"/>
    </source>
</evidence>
<dbReference type="InterPro" id="IPR001764">
    <property type="entry name" value="Glyco_hydro_3_N"/>
</dbReference>
<dbReference type="PANTHER" id="PTHR42715:SF10">
    <property type="entry name" value="BETA-GLUCOSIDASE"/>
    <property type="match status" value="1"/>
</dbReference>
<evidence type="ECO:0000259" key="4">
    <source>
        <dbReference type="SMART" id="SM01217"/>
    </source>
</evidence>
<dbReference type="InterPro" id="IPR002772">
    <property type="entry name" value="Glyco_hydro_3_C"/>
</dbReference>
<dbReference type="SUPFAM" id="SSF51445">
    <property type="entry name" value="(Trans)glycosidases"/>
    <property type="match status" value="1"/>
</dbReference>
<dbReference type="Proteomes" id="UP000321772">
    <property type="component" value="Chromosome"/>
</dbReference>
<dbReference type="InterPro" id="IPR026891">
    <property type="entry name" value="Fn3-like"/>
</dbReference>
<keyword evidence="2" id="KW-0378">Hydrolase</keyword>
<keyword evidence="3" id="KW-1133">Transmembrane helix</keyword>
<dbReference type="SMART" id="SM01217">
    <property type="entry name" value="Fn3_like"/>
    <property type="match status" value="1"/>
</dbReference>
<comment type="similarity">
    <text evidence="1">Belongs to the glycosyl hydrolase 3 family.</text>
</comment>
<feature type="domain" description="Fibronectin type III-like" evidence="4">
    <location>
        <begin position="425"/>
        <end position="503"/>
    </location>
</feature>
<dbReference type="GO" id="GO:0004553">
    <property type="term" value="F:hydrolase activity, hydrolyzing O-glycosyl compounds"/>
    <property type="evidence" value="ECO:0007669"/>
    <property type="project" value="InterPro"/>
</dbReference>
<organism evidence="5 6">
    <name type="scientific">Loigolactobacillus coryniformis</name>
    <dbReference type="NCBI Taxonomy" id="1610"/>
    <lineage>
        <taxon>Bacteria</taxon>
        <taxon>Bacillati</taxon>
        <taxon>Bacillota</taxon>
        <taxon>Bacilli</taxon>
        <taxon>Lactobacillales</taxon>
        <taxon>Lactobacillaceae</taxon>
        <taxon>Loigolactobacillus</taxon>
    </lineage>
</organism>
<keyword evidence="3" id="KW-0812">Transmembrane</keyword>
<dbReference type="AlphaFoldDB" id="A0A5B8TFL3"/>
<gene>
    <name evidence="5" type="ORF">FGL77_07000</name>
</gene>
<dbReference type="Pfam" id="PF01915">
    <property type="entry name" value="Glyco_hydro_3_C"/>
    <property type="match status" value="1"/>
</dbReference>
<dbReference type="InterPro" id="IPR036881">
    <property type="entry name" value="Glyco_hydro_3_C_sf"/>
</dbReference>
<dbReference type="InterPro" id="IPR017853">
    <property type="entry name" value="GH"/>
</dbReference>